<keyword evidence="1" id="KW-0812">Transmembrane</keyword>
<protein>
    <submittedName>
        <fullName evidence="2">Uncharacterized protein</fullName>
    </submittedName>
</protein>
<dbReference type="EMBL" id="JAJEQM010000001">
    <property type="protein sequence ID" value="MCC2209270.1"/>
    <property type="molecule type" value="Genomic_DNA"/>
</dbReference>
<sequence length="219" mass="25048">MAEKYGEVPPKFTKKWWEYFWDYYKWHVIITVVAVLIASVTIVQCATRPKYDMNVVYAGHMNYSEEEINKLKEIISERISDIDGNGENSALLSTLVFADNAGSEEYDYAIQTKLDLTFTDDCSFIYLMDKANVDAQMQKEVVDQIYDCTDSFIDSSSDKVVKAADGKGYAVNLKDSRLLKDNGIYCDDLYILIRRNYKDDEKNTQAHDDSIAVAEALVK</sequence>
<proteinExistence type="predicted"/>
<keyword evidence="1" id="KW-1133">Transmembrane helix</keyword>
<evidence type="ECO:0000313" key="3">
    <source>
        <dbReference type="Proteomes" id="UP001198242"/>
    </source>
</evidence>
<reference evidence="2 3" key="1">
    <citation type="submission" date="2021-10" db="EMBL/GenBank/DDBJ databases">
        <title>Anaerobic single-cell dispensing facilitates the cultivation of human gut bacteria.</title>
        <authorList>
            <person name="Afrizal A."/>
        </authorList>
    </citation>
    <scope>NUCLEOTIDE SEQUENCE [LARGE SCALE GENOMIC DNA]</scope>
    <source>
        <strain evidence="2 3">CLA-AA-H232</strain>
    </source>
</reference>
<keyword evidence="3" id="KW-1185">Reference proteome</keyword>
<evidence type="ECO:0000256" key="1">
    <source>
        <dbReference type="SAM" id="Phobius"/>
    </source>
</evidence>
<dbReference type="AlphaFoldDB" id="A0AAE3DWC6"/>
<gene>
    <name evidence="2" type="ORF">LKE05_00430</name>
</gene>
<organism evidence="2 3">
    <name type="scientific">Hominilimicola fabiformis</name>
    <dbReference type="NCBI Taxonomy" id="2885356"/>
    <lineage>
        <taxon>Bacteria</taxon>
        <taxon>Bacillati</taxon>
        <taxon>Bacillota</taxon>
        <taxon>Clostridia</taxon>
        <taxon>Eubacteriales</taxon>
        <taxon>Oscillospiraceae</taxon>
        <taxon>Hominilimicola</taxon>
    </lineage>
</organism>
<accession>A0AAE3DWC6</accession>
<keyword evidence="1" id="KW-0472">Membrane</keyword>
<comment type="caution">
    <text evidence="2">The sequence shown here is derived from an EMBL/GenBank/DDBJ whole genome shotgun (WGS) entry which is preliminary data.</text>
</comment>
<dbReference type="Proteomes" id="UP001198242">
    <property type="component" value="Unassembled WGS sequence"/>
</dbReference>
<evidence type="ECO:0000313" key="2">
    <source>
        <dbReference type="EMBL" id="MCC2209270.1"/>
    </source>
</evidence>
<feature type="transmembrane region" description="Helical" evidence="1">
    <location>
        <begin position="23"/>
        <end position="43"/>
    </location>
</feature>
<dbReference type="RefSeq" id="WP_308455650.1">
    <property type="nucleotide sequence ID" value="NZ_JAJEQM010000001.1"/>
</dbReference>
<name>A0AAE3DWC6_9FIRM</name>